<evidence type="ECO:0000313" key="5">
    <source>
        <dbReference type="Proteomes" id="UP000245207"/>
    </source>
</evidence>
<proteinExistence type="predicted"/>
<gene>
    <name evidence="4" type="ORF">CTI12_AA469620</name>
</gene>
<keyword evidence="5" id="KW-1185">Reference proteome</keyword>
<dbReference type="AlphaFoldDB" id="A0A2U1LP68"/>
<keyword evidence="2" id="KW-0342">GTP-binding</keyword>
<keyword evidence="1" id="KW-0547">Nucleotide-binding</keyword>
<sequence>MRFNLVIALVVMLGVDAAGKTTILYKLHIGEVLSTVPTIGKASLNEDKIALTIQISNHSRPTTSTFGRRGRIITRGMNELLRSLPDQLCTEKKTITSVSNHPKRAFVDSLLHVKMDVAKNSGSTDKGTLETEWRQWKKATLKKEEILSSAPQPIEETFLSRCCSCLI</sequence>
<dbReference type="SUPFAM" id="SSF52540">
    <property type="entry name" value="P-loop containing nucleoside triphosphate hydrolases"/>
    <property type="match status" value="1"/>
</dbReference>
<comment type="caution">
    <text evidence="4">The sequence shown here is derived from an EMBL/GenBank/DDBJ whole genome shotgun (WGS) entry which is preliminary data.</text>
</comment>
<accession>A0A2U1LP68</accession>
<keyword evidence="3" id="KW-0732">Signal</keyword>
<evidence type="ECO:0000256" key="3">
    <source>
        <dbReference type="SAM" id="SignalP"/>
    </source>
</evidence>
<evidence type="ECO:0000313" key="4">
    <source>
        <dbReference type="EMBL" id="PWA50795.1"/>
    </source>
</evidence>
<name>A0A2U1LP68_ARTAN</name>
<evidence type="ECO:0000256" key="1">
    <source>
        <dbReference type="ARBA" id="ARBA00022741"/>
    </source>
</evidence>
<dbReference type="GO" id="GO:0003924">
    <property type="term" value="F:GTPase activity"/>
    <property type="evidence" value="ECO:0007669"/>
    <property type="project" value="InterPro"/>
</dbReference>
<dbReference type="EMBL" id="PKPP01008400">
    <property type="protein sequence ID" value="PWA50795.1"/>
    <property type="molecule type" value="Genomic_DNA"/>
</dbReference>
<dbReference type="OrthoDB" id="2011769at2759"/>
<evidence type="ECO:0000256" key="2">
    <source>
        <dbReference type="ARBA" id="ARBA00023134"/>
    </source>
</evidence>
<dbReference type="Proteomes" id="UP000245207">
    <property type="component" value="Unassembled WGS sequence"/>
</dbReference>
<dbReference type="InterPro" id="IPR006689">
    <property type="entry name" value="Small_GTPase_ARF/SAR"/>
</dbReference>
<organism evidence="4 5">
    <name type="scientific">Artemisia annua</name>
    <name type="common">Sweet wormwood</name>
    <dbReference type="NCBI Taxonomy" id="35608"/>
    <lineage>
        <taxon>Eukaryota</taxon>
        <taxon>Viridiplantae</taxon>
        <taxon>Streptophyta</taxon>
        <taxon>Embryophyta</taxon>
        <taxon>Tracheophyta</taxon>
        <taxon>Spermatophyta</taxon>
        <taxon>Magnoliopsida</taxon>
        <taxon>eudicotyledons</taxon>
        <taxon>Gunneridae</taxon>
        <taxon>Pentapetalae</taxon>
        <taxon>asterids</taxon>
        <taxon>campanulids</taxon>
        <taxon>Asterales</taxon>
        <taxon>Asteraceae</taxon>
        <taxon>Asteroideae</taxon>
        <taxon>Anthemideae</taxon>
        <taxon>Artemisiinae</taxon>
        <taxon>Artemisia</taxon>
    </lineage>
</organism>
<feature type="signal peptide" evidence="3">
    <location>
        <begin position="1"/>
        <end position="19"/>
    </location>
</feature>
<feature type="chain" id="PRO_5015601805" evidence="3">
    <location>
        <begin position="20"/>
        <end position="167"/>
    </location>
</feature>
<dbReference type="GO" id="GO:0005525">
    <property type="term" value="F:GTP binding"/>
    <property type="evidence" value="ECO:0007669"/>
    <property type="project" value="UniProtKB-KW"/>
</dbReference>
<protein>
    <submittedName>
        <fullName evidence="4">ADP-ribosylation factor</fullName>
    </submittedName>
</protein>
<dbReference type="InterPro" id="IPR027417">
    <property type="entry name" value="P-loop_NTPase"/>
</dbReference>
<dbReference type="Pfam" id="PF00025">
    <property type="entry name" value="Arf"/>
    <property type="match status" value="1"/>
</dbReference>
<dbReference type="STRING" id="35608.A0A2U1LP68"/>
<reference evidence="4 5" key="1">
    <citation type="journal article" date="2018" name="Mol. Plant">
        <title>The genome of Artemisia annua provides insight into the evolution of Asteraceae family and artemisinin biosynthesis.</title>
        <authorList>
            <person name="Shen Q."/>
            <person name="Zhang L."/>
            <person name="Liao Z."/>
            <person name="Wang S."/>
            <person name="Yan T."/>
            <person name="Shi P."/>
            <person name="Liu M."/>
            <person name="Fu X."/>
            <person name="Pan Q."/>
            <person name="Wang Y."/>
            <person name="Lv Z."/>
            <person name="Lu X."/>
            <person name="Zhang F."/>
            <person name="Jiang W."/>
            <person name="Ma Y."/>
            <person name="Chen M."/>
            <person name="Hao X."/>
            <person name="Li L."/>
            <person name="Tang Y."/>
            <person name="Lv G."/>
            <person name="Zhou Y."/>
            <person name="Sun X."/>
            <person name="Brodelius P.E."/>
            <person name="Rose J.K.C."/>
            <person name="Tang K."/>
        </authorList>
    </citation>
    <scope>NUCLEOTIDE SEQUENCE [LARGE SCALE GENOMIC DNA]</scope>
    <source>
        <strain evidence="5">cv. Huhao1</strain>
        <tissue evidence="4">Leaf</tissue>
    </source>
</reference>
<dbReference type="Gene3D" id="3.40.50.300">
    <property type="entry name" value="P-loop containing nucleotide triphosphate hydrolases"/>
    <property type="match status" value="1"/>
</dbReference>